<dbReference type="EMBL" id="CP014796">
    <property type="protein sequence ID" value="APX25282.1"/>
    <property type="molecule type" value="Genomic_DNA"/>
</dbReference>
<dbReference type="STRING" id="1229727.Ga0080559_TMP4486"/>
<feature type="region of interest" description="Disordered" evidence="1">
    <location>
        <begin position="53"/>
        <end position="85"/>
    </location>
</feature>
<protein>
    <submittedName>
        <fullName evidence="2">Uncharacterized protein</fullName>
    </submittedName>
</protein>
<evidence type="ECO:0000256" key="1">
    <source>
        <dbReference type="SAM" id="MobiDB-lite"/>
    </source>
</evidence>
<gene>
    <name evidence="2" type="ORF">Ga0080559_TMP4486</name>
</gene>
<dbReference type="AlphaFoldDB" id="A0A1U7DAZ7"/>
<feature type="compositionally biased region" description="Basic and acidic residues" evidence="1">
    <location>
        <begin position="71"/>
        <end position="85"/>
    </location>
</feature>
<sequence length="85" mass="9441">MKAQIIAILIMTPFALSFIYAGIHEFLRYKSEGRATYGLVFDEETGTTHLTGISDAEEAFDPDDFDPSAYNERDAESGSKDQDKA</sequence>
<dbReference type="OrthoDB" id="7728210at2"/>
<keyword evidence="3" id="KW-1185">Reference proteome</keyword>
<reference evidence="2 3" key="1">
    <citation type="submission" date="2016-03" db="EMBL/GenBank/DDBJ databases">
        <title>Deep-sea bacteria in the southern Pacific.</title>
        <authorList>
            <person name="Tang K."/>
        </authorList>
    </citation>
    <scope>NUCLEOTIDE SEQUENCE [LARGE SCALE GENOMIC DNA]</scope>
    <source>
        <strain evidence="2 3">JLT2016</strain>
    </source>
</reference>
<evidence type="ECO:0000313" key="2">
    <source>
        <dbReference type="EMBL" id="APX25282.1"/>
    </source>
</evidence>
<evidence type="ECO:0000313" key="3">
    <source>
        <dbReference type="Proteomes" id="UP000186559"/>
    </source>
</evidence>
<feature type="compositionally biased region" description="Acidic residues" evidence="1">
    <location>
        <begin position="55"/>
        <end position="66"/>
    </location>
</feature>
<dbReference type="RefSeq" id="WP_017468525.1">
    <property type="nucleotide sequence ID" value="NZ_BMEW01000006.1"/>
</dbReference>
<proteinExistence type="predicted"/>
<accession>A0A1U7DAZ7</accession>
<dbReference type="Proteomes" id="UP000186559">
    <property type="component" value="Chromosome"/>
</dbReference>
<dbReference type="KEGG" id="tpro:Ga0080559_TMP4486"/>
<organism evidence="2 3">
    <name type="scientific">Salipiger profundus</name>
    <dbReference type="NCBI Taxonomy" id="1229727"/>
    <lineage>
        <taxon>Bacteria</taxon>
        <taxon>Pseudomonadati</taxon>
        <taxon>Pseudomonadota</taxon>
        <taxon>Alphaproteobacteria</taxon>
        <taxon>Rhodobacterales</taxon>
        <taxon>Roseobacteraceae</taxon>
        <taxon>Salipiger</taxon>
    </lineage>
</organism>
<name>A0A1U7DAZ7_9RHOB</name>